<dbReference type="InterPro" id="IPR036567">
    <property type="entry name" value="RHF-like"/>
</dbReference>
<name>A0AAX3BE25_9SPIR</name>
<gene>
    <name evidence="2" type="ORF">KDW03_01320</name>
</gene>
<feature type="region of interest" description="Disordered" evidence="1">
    <location>
        <begin position="27"/>
        <end position="46"/>
    </location>
</feature>
<proteinExistence type="predicted"/>
<feature type="compositionally biased region" description="Basic residues" evidence="1">
    <location>
        <begin position="27"/>
        <end position="39"/>
    </location>
</feature>
<sequence length="46" mass="5469">MVMDTQPTWEAACDSVTDKIEKEIKKFKDKKMKEHHRSNHKEIPAE</sequence>
<dbReference type="KEGG" id="taqu:KDW03_01320"/>
<evidence type="ECO:0000256" key="1">
    <source>
        <dbReference type="SAM" id="MobiDB-lite"/>
    </source>
</evidence>
<protein>
    <submittedName>
        <fullName evidence="2">Uncharacterized protein</fullName>
    </submittedName>
</protein>
<organism evidence="2 3">
    <name type="scientific">Thermospira aquatica</name>
    <dbReference type="NCBI Taxonomy" id="2828656"/>
    <lineage>
        <taxon>Bacteria</taxon>
        <taxon>Pseudomonadati</taxon>
        <taxon>Spirochaetota</taxon>
        <taxon>Spirochaetia</taxon>
        <taxon>Brevinematales</taxon>
        <taxon>Thermospiraceae</taxon>
        <taxon>Thermospira</taxon>
    </lineage>
</organism>
<dbReference type="SUPFAM" id="SSF69754">
    <property type="entry name" value="Ribosome binding protein Y (YfiA homologue)"/>
    <property type="match status" value="1"/>
</dbReference>
<evidence type="ECO:0000313" key="2">
    <source>
        <dbReference type="EMBL" id="URA10470.1"/>
    </source>
</evidence>
<dbReference type="RefSeq" id="WP_271435597.1">
    <property type="nucleotide sequence ID" value="NZ_CP073355.1"/>
</dbReference>
<accession>A0AAX3BE25</accession>
<dbReference type="Gene3D" id="3.30.160.100">
    <property type="entry name" value="Ribosome hibernation promotion factor-like"/>
    <property type="match status" value="1"/>
</dbReference>
<reference evidence="2" key="2">
    <citation type="submission" date="2022-06" db="EMBL/GenBank/DDBJ databases">
        <title>Thermospira aquatica gen. nov., sp. nov.</title>
        <authorList>
            <person name="Ben Ali Gam Z."/>
            <person name="Labat M."/>
        </authorList>
    </citation>
    <scope>NUCLEOTIDE SEQUENCE</scope>
    <source>
        <strain evidence="2">F1F22</strain>
    </source>
</reference>
<reference evidence="2" key="1">
    <citation type="submission" date="2021-04" db="EMBL/GenBank/DDBJ databases">
        <authorList>
            <person name="Postec A."/>
        </authorList>
    </citation>
    <scope>NUCLEOTIDE SEQUENCE</scope>
    <source>
        <strain evidence="2">F1F22</strain>
    </source>
</reference>
<dbReference type="EMBL" id="CP073355">
    <property type="protein sequence ID" value="URA10470.1"/>
    <property type="molecule type" value="Genomic_DNA"/>
</dbReference>
<evidence type="ECO:0000313" key="3">
    <source>
        <dbReference type="Proteomes" id="UP001056539"/>
    </source>
</evidence>
<dbReference type="AlphaFoldDB" id="A0AAX3BE25"/>
<dbReference type="Proteomes" id="UP001056539">
    <property type="component" value="Chromosome"/>
</dbReference>
<keyword evidence="3" id="KW-1185">Reference proteome</keyword>